<dbReference type="InterPro" id="IPR020845">
    <property type="entry name" value="AMP-binding_CS"/>
</dbReference>
<dbReference type="Gene3D" id="3.40.50.12780">
    <property type="entry name" value="N-terminal domain of ligase-like"/>
    <property type="match status" value="1"/>
</dbReference>
<dbReference type="RefSeq" id="WP_166292760.1">
    <property type="nucleotide sequence ID" value="NZ_CP049863.1"/>
</dbReference>
<dbReference type="InterPro" id="IPR042099">
    <property type="entry name" value="ANL_N_sf"/>
</dbReference>
<evidence type="ECO:0000256" key="5">
    <source>
        <dbReference type="ARBA" id="ARBA00032875"/>
    </source>
</evidence>
<evidence type="ECO:0000313" key="7">
    <source>
        <dbReference type="EMBL" id="QIK64428.1"/>
    </source>
</evidence>
<dbReference type="Pfam" id="PF00501">
    <property type="entry name" value="AMP-binding"/>
    <property type="match status" value="1"/>
</dbReference>
<proteinExistence type="inferred from homology"/>
<keyword evidence="3" id="KW-0276">Fatty acid metabolism</keyword>
<dbReference type="InterPro" id="IPR000873">
    <property type="entry name" value="AMP-dep_synth/lig_dom"/>
</dbReference>
<evidence type="ECO:0000259" key="6">
    <source>
        <dbReference type="Pfam" id="PF00501"/>
    </source>
</evidence>
<dbReference type="Pfam" id="PF23562">
    <property type="entry name" value="AMP-binding_C_3"/>
    <property type="match status" value="1"/>
</dbReference>
<gene>
    <name evidence="7" type="ORF">G7068_15345</name>
</gene>
<dbReference type="CDD" id="cd05907">
    <property type="entry name" value="VL_LC_FACS_like"/>
    <property type="match status" value="1"/>
</dbReference>
<comment type="similarity">
    <text evidence="1">Belongs to the ATP-dependent AMP-binding enzyme family.</text>
</comment>
<evidence type="ECO:0000313" key="8">
    <source>
        <dbReference type="Proteomes" id="UP000502677"/>
    </source>
</evidence>
<keyword evidence="8" id="KW-1185">Reference proteome</keyword>
<dbReference type="SUPFAM" id="SSF56801">
    <property type="entry name" value="Acetyl-CoA synthetase-like"/>
    <property type="match status" value="1"/>
</dbReference>
<evidence type="ECO:0000256" key="2">
    <source>
        <dbReference type="ARBA" id="ARBA00022598"/>
    </source>
</evidence>
<protein>
    <recommendedName>
        <fullName evidence="5">Acyl-CoA synthetase</fullName>
    </recommendedName>
</protein>
<dbReference type="EMBL" id="CP049863">
    <property type="protein sequence ID" value="QIK64428.1"/>
    <property type="molecule type" value="Genomic_DNA"/>
</dbReference>
<name>A0A6G7XJ77_9MICO</name>
<accession>A0A6G7XJ77</accession>
<dbReference type="KEGG" id="lvi:G7068_15345"/>
<organism evidence="7 8">
    <name type="scientific">Leucobacter viscericola</name>
    <dbReference type="NCBI Taxonomy" id="2714935"/>
    <lineage>
        <taxon>Bacteria</taxon>
        <taxon>Bacillati</taxon>
        <taxon>Actinomycetota</taxon>
        <taxon>Actinomycetes</taxon>
        <taxon>Micrococcales</taxon>
        <taxon>Microbacteriaceae</taxon>
        <taxon>Leucobacter</taxon>
    </lineage>
</organism>
<dbReference type="AlphaFoldDB" id="A0A6G7XJ77"/>
<keyword evidence="2 7" id="KW-0436">Ligase</keyword>
<sequence>MNVSEKSILIPIVPEDNITDLLEQRVEATPDRVIFAVPAGDSWSDVTATEFRAQVIALAKGFAAEGVQPGDRIAFMCKTSYEWSLVDFALLYAGAIMVPVYETSSALQLHWILEDSGACGILTQSAEHAERLAEIREDAPKVELAWRMDEDALKTLVAGGTEIADDEIERRRNIAVGSDTATLIYTSGSTGRPKGCVLTHSNFVDLSRNAGAALSQVVQEEGASTLLFVTLAHVFARFISVLSVHGGVRVGHQPDTSKLLPSLGSFKPSFLLAVPRVFEKVYNSAEQNTEAEGKGNIFRAAAKVAVAHSKALDEGKVPLMLGIKFKVFDKLVYSKLRARLGGRVKFAVSGSAPLSHYLGHFYRSLGVKILEGYGLTETTAPVTVNLPDHFKIGTVGPPLPGHTVRIAADGEIEVKGIDVFKEYWNNPEATKAVFTEDGFFKTGDLGSLDSEGYLTITGRKKEIIVTAGGKNVSPAALEDPIRSNTIIGQVVVVGDQKPFIAALITLDPEMLPAWLKNNGEDPAMSITEAAKNPKVLAEVQSAIDLGNKYVSRAESIRKFVILPTEFVEANGHLTPKMSIKRDNILRDFSRDIAELYGDNPQTEIVKTQRAGA</sequence>
<feature type="domain" description="AMP-dependent synthetase/ligase" evidence="6">
    <location>
        <begin position="22"/>
        <end position="424"/>
    </location>
</feature>
<evidence type="ECO:0000256" key="3">
    <source>
        <dbReference type="ARBA" id="ARBA00022832"/>
    </source>
</evidence>
<dbReference type="GO" id="GO:0016020">
    <property type="term" value="C:membrane"/>
    <property type="evidence" value="ECO:0007669"/>
    <property type="project" value="TreeGrafter"/>
</dbReference>
<evidence type="ECO:0000256" key="4">
    <source>
        <dbReference type="ARBA" id="ARBA00023098"/>
    </source>
</evidence>
<dbReference type="Proteomes" id="UP000502677">
    <property type="component" value="Chromosome"/>
</dbReference>
<dbReference type="PANTHER" id="PTHR43272">
    <property type="entry name" value="LONG-CHAIN-FATTY-ACID--COA LIGASE"/>
    <property type="match status" value="1"/>
</dbReference>
<dbReference type="PANTHER" id="PTHR43272:SF32">
    <property type="entry name" value="AMP-DEPENDENT SYNTHETASE_LIGASE DOMAIN-CONTAINING PROTEIN"/>
    <property type="match status" value="1"/>
</dbReference>
<reference evidence="7 8" key="1">
    <citation type="submission" date="2020-03" db="EMBL/GenBank/DDBJ databases">
        <title>Leucobacter sp. nov., isolated from beetles.</title>
        <authorList>
            <person name="Hyun D.-W."/>
            <person name="Bae J.-W."/>
        </authorList>
    </citation>
    <scope>NUCLEOTIDE SEQUENCE [LARGE SCALE GENOMIC DNA]</scope>
    <source>
        <strain evidence="7 8">HDW9C</strain>
    </source>
</reference>
<dbReference type="PROSITE" id="PS00455">
    <property type="entry name" value="AMP_BINDING"/>
    <property type="match status" value="1"/>
</dbReference>
<evidence type="ECO:0000256" key="1">
    <source>
        <dbReference type="ARBA" id="ARBA00006432"/>
    </source>
</evidence>
<dbReference type="GO" id="GO:0004467">
    <property type="term" value="F:long-chain fatty acid-CoA ligase activity"/>
    <property type="evidence" value="ECO:0007669"/>
    <property type="project" value="TreeGrafter"/>
</dbReference>
<keyword evidence="4" id="KW-0443">Lipid metabolism</keyword>